<dbReference type="InterPro" id="IPR017938">
    <property type="entry name" value="Riboflavin_synthase-like_b-brl"/>
</dbReference>
<dbReference type="Proteomes" id="UP000595703">
    <property type="component" value="Chromosome"/>
</dbReference>
<dbReference type="Gene3D" id="3.40.50.80">
    <property type="entry name" value="Nucleotide-binding domain of ferredoxin-NADP reductase (FNR) module"/>
    <property type="match status" value="1"/>
</dbReference>
<dbReference type="InterPro" id="IPR007037">
    <property type="entry name" value="SIP_rossman_dom"/>
</dbReference>
<gene>
    <name evidence="2" type="ORF">RVR_1849</name>
</gene>
<dbReference type="RefSeq" id="WP_202232937.1">
    <property type="nucleotide sequence ID" value="NZ_AP018365.1"/>
</dbReference>
<dbReference type="SUPFAM" id="SSF63380">
    <property type="entry name" value="Riboflavin synthase domain-like"/>
    <property type="match status" value="1"/>
</dbReference>
<dbReference type="InterPro" id="IPR039261">
    <property type="entry name" value="FNR_nucleotide-bd"/>
</dbReference>
<dbReference type="Gene3D" id="2.40.30.10">
    <property type="entry name" value="Translation factors"/>
    <property type="match status" value="1"/>
</dbReference>
<dbReference type="InterPro" id="IPR013113">
    <property type="entry name" value="SIP_FAD-bd"/>
</dbReference>
<dbReference type="PANTHER" id="PTHR30157:SF0">
    <property type="entry name" value="NADPH-DEPENDENT FERRIC-CHELATE REDUCTASE"/>
    <property type="match status" value="1"/>
</dbReference>
<reference evidence="2 3" key="2">
    <citation type="journal article" date="2011" name="J. Antibiot.">
        <title>Furaquinocins I and J: novel polyketide isoprenoid hybrid compounds from Streptomyces reveromyceticus SN-593.</title>
        <authorList>
            <person name="Panthee S."/>
            <person name="Takahashi S."/>
            <person name="Takagi H."/>
            <person name="Nogawa T."/>
            <person name="Oowada E."/>
            <person name="Uramoto M."/>
            <person name="Osada H."/>
        </authorList>
    </citation>
    <scope>NUCLEOTIDE SEQUENCE [LARGE SCALE GENOMIC DNA]</scope>
    <source>
        <strain evidence="2 3">SN-593</strain>
    </source>
</reference>
<dbReference type="Pfam" id="PF04954">
    <property type="entry name" value="SIP"/>
    <property type="match status" value="1"/>
</dbReference>
<reference evidence="2 3" key="3">
    <citation type="journal article" date="2011" name="Nat. Chem. Biol.">
        <title>Reveromycin A biosynthesis uses RevG and RevJ for stereospecific spiroacetal formation.</title>
        <authorList>
            <person name="Takahashi S."/>
            <person name="Toyoda A."/>
            <person name="Sekiyama Y."/>
            <person name="Takagi H."/>
            <person name="Nogawa T."/>
            <person name="Uramoto M."/>
            <person name="Suzuki R."/>
            <person name="Koshino H."/>
            <person name="Kumano T."/>
            <person name="Panthee S."/>
            <person name="Dairi T."/>
            <person name="Ishikawa J."/>
            <person name="Ikeda H."/>
            <person name="Sakaki Y."/>
            <person name="Osada H."/>
        </authorList>
    </citation>
    <scope>NUCLEOTIDE SEQUENCE [LARGE SCALE GENOMIC DNA]</scope>
    <source>
        <strain evidence="2 3">SN-593</strain>
    </source>
</reference>
<name>A0A7U3VME9_9ACTN</name>
<dbReference type="KEGG" id="arev:RVR_1849"/>
<proteinExistence type="predicted"/>
<dbReference type="AlphaFoldDB" id="A0A7U3VME9"/>
<dbReference type="CDD" id="cd06193">
    <property type="entry name" value="siderophore_interacting"/>
    <property type="match status" value="1"/>
</dbReference>
<dbReference type="EMBL" id="AP018365">
    <property type="protein sequence ID" value="BBA96514.1"/>
    <property type="molecule type" value="Genomic_DNA"/>
</dbReference>
<dbReference type="PROSITE" id="PS51384">
    <property type="entry name" value="FAD_FR"/>
    <property type="match status" value="1"/>
</dbReference>
<dbReference type="GO" id="GO:0016491">
    <property type="term" value="F:oxidoreductase activity"/>
    <property type="evidence" value="ECO:0007669"/>
    <property type="project" value="InterPro"/>
</dbReference>
<dbReference type="PANTHER" id="PTHR30157">
    <property type="entry name" value="FERRIC REDUCTASE, NADPH-DEPENDENT"/>
    <property type="match status" value="1"/>
</dbReference>
<dbReference type="InterPro" id="IPR017927">
    <property type="entry name" value="FAD-bd_FR_type"/>
</dbReference>
<protein>
    <submittedName>
        <fullName evidence="2">Putative siderophore-interacting protein</fullName>
    </submittedName>
</protein>
<reference evidence="2 3" key="1">
    <citation type="journal article" date="2010" name="J. Bacteriol.">
        <title>Biochemical characterization of a novel indole prenyltransferase from Streptomyces sp. SN-593.</title>
        <authorList>
            <person name="Takahashi S."/>
            <person name="Takagi H."/>
            <person name="Toyoda A."/>
            <person name="Uramoto M."/>
            <person name="Nogawa T."/>
            <person name="Ueki M."/>
            <person name="Sakaki Y."/>
            <person name="Osada H."/>
        </authorList>
    </citation>
    <scope>NUCLEOTIDE SEQUENCE [LARGE SCALE GENOMIC DNA]</scope>
    <source>
        <strain evidence="2 3">SN-593</strain>
    </source>
</reference>
<reference evidence="2 3" key="4">
    <citation type="journal article" date="2020" name="Sci. Rep.">
        <title>beta-carboline chemical signals induce reveromycin production through a LuxR family regulator in Streptomyces sp. SN-593.</title>
        <authorList>
            <person name="Panthee S."/>
            <person name="Kito N."/>
            <person name="Hayashi T."/>
            <person name="Shimizu T."/>
            <person name="Ishikawa J."/>
            <person name="Hamamoto H."/>
            <person name="Osada H."/>
            <person name="Takahashi S."/>
        </authorList>
    </citation>
    <scope>NUCLEOTIDE SEQUENCE [LARGE SCALE GENOMIC DNA]</scope>
    <source>
        <strain evidence="2 3">SN-593</strain>
    </source>
</reference>
<evidence type="ECO:0000313" key="2">
    <source>
        <dbReference type="EMBL" id="BBA96514.1"/>
    </source>
</evidence>
<dbReference type="Pfam" id="PF08021">
    <property type="entry name" value="FAD_binding_9"/>
    <property type="match status" value="1"/>
</dbReference>
<evidence type="ECO:0000313" key="3">
    <source>
        <dbReference type="Proteomes" id="UP000595703"/>
    </source>
</evidence>
<organism evidence="2 3">
    <name type="scientific">Actinacidiphila reveromycinica</name>
    <dbReference type="NCBI Taxonomy" id="659352"/>
    <lineage>
        <taxon>Bacteria</taxon>
        <taxon>Bacillati</taxon>
        <taxon>Actinomycetota</taxon>
        <taxon>Actinomycetes</taxon>
        <taxon>Kitasatosporales</taxon>
        <taxon>Streptomycetaceae</taxon>
        <taxon>Actinacidiphila</taxon>
    </lineage>
</organism>
<feature type="domain" description="FAD-binding FR-type" evidence="1">
    <location>
        <begin position="6"/>
        <end position="148"/>
    </location>
</feature>
<keyword evidence="3" id="KW-1185">Reference proteome</keyword>
<accession>A0A7U3VME9</accession>
<dbReference type="InterPro" id="IPR039374">
    <property type="entry name" value="SIP_fam"/>
</dbReference>
<sequence length="298" mass="32208">MTDIPYRFFHPRVVRTRRLSPTLRRVVLGGQDLARIVSGGCDQRFKLFLPLPGQPAPVLPDVLDADWYARWRAMDPAVRGIMRTYTVSGVRTRPAEVDVDFALHGDLGPASRWAARARPGDRVSILAPVAQDNGGVEFRPPAGTGWVLLAGDETALPSVANILAALPAALPVRVFVEVGHPDDRVRMPTRAKAEVHWLVRGGHDRTTALLDAVRAVTVPAGVAPYAWLAGESGCVRALRRHLVTERGLDRAAVSFTGYWRQGRTEDDLLGAAVAAAREAATEAVDEAAAEEADQARAA</sequence>
<evidence type="ECO:0000259" key="1">
    <source>
        <dbReference type="PROSITE" id="PS51384"/>
    </source>
</evidence>